<evidence type="ECO:0000313" key="2">
    <source>
        <dbReference type="Proteomes" id="UP000614200"/>
    </source>
</evidence>
<sequence length="71" mass="8482">MIVKIVAKEVLKILNRDQFKLDPYQVMEEDHLLVEGKLYIIIGRAFDFEKETIVFFVEAEEDRETQNHWGL</sequence>
<gene>
    <name evidence="1" type="ORF">ISU02_11765</name>
</gene>
<dbReference type="EMBL" id="JADKNH010000006">
    <property type="protein sequence ID" value="MBF4693806.1"/>
    <property type="molecule type" value="Genomic_DNA"/>
</dbReference>
<comment type="caution">
    <text evidence="1">The sequence shown here is derived from an EMBL/GenBank/DDBJ whole genome shotgun (WGS) entry which is preliminary data.</text>
</comment>
<accession>A0ABR9ZTJ5</accession>
<organism evidence="1 2">
    <name type="scientific">Fusibacter ferrireducens</name>
    <dbReference type="NCBI Taxonomy" id="2785058"/>
    <lineage>
        <taxon>Bacteria</taxon>
        <taxon>Bacillati</taxon>
        <taxon>Bacillota</taxon>
        <taxon>Clostridia</taxon>
        <taxon>Eubacteriales</taxon>
        <taxon>Eubacteriales Family XII. Incertae Sedis</taxon>
        <taxon>Fusibacter</taxon>
    </lineage>
</organism>
<reference evidence="1 2" key="1">
    <citation type="submission" date="2020-11" db="EMBL/GenBank/DDBJ databases">
        <title>Fusibacter basophilias sp. nov.</title>
        <authorList>
            <person name="Qiu D."/>
        </authorList>
    </citation>
    <scope>NUCLEOTIDE SEQUENCE [LARGE SCALE GENOMIC DNA]</scope>
    <source>
        <strain evidence="1 2">Q10-2</strain>
    </source>
</reference>
<name>A0ABR9ZTJ5_9FIRM</name>
<proteinExistence type="predicted"/>
<keyword evidence="2" id="KW-1185">Reference proteome</keyword>
<dbReference type="RefSeq" id="WP_194702039.1">
    <property type="nucleotide sequence ID" value="NZ_JADKNH010000006.1"/>
</dbReference>
<evidence type="ECO:0000313" key="1">
    <source>
        <dbReference type="EMBL" id="MBF4693806.1"/>
    </source>
</evidence>
<protein>
    <submittedName>
        <fullName evidence="1">Uncharacterized protein</fullName>
    </submittedName>
</protein>
<dbReference type="Proteomes" id="UP000614200">
    <property type="component" value="Unassembled WGS sequence"/>
</dbReference>